<evidence type="ECO:0008006" key="4">
    <source>
        <dbReference type="Google" id="ProtNLM"/>
    </source>
</evidence>
<dbReference type="PANTHER" id="PTHR36792">
    <property type="entry name" value="EXPRESSED PROTEIN"/>
    <property type="match status" value="1"/>
</dbReference>
<dbReference type="PANTHER" id="PTHR36792:SF5">
    <property type="entry name" value="SEL1 REPEAT PROTEIN"/>
    <property type="match status" value="1"/>
</dbReference>
<dbReference type="Proteomes" id="UP000631114">
    <property type="component" value="Unassembled WGS sequence"/>
</dbReference>
<comment type="caution">
    <text evidence="2">The sequence shown here is derived from an EMBL/GenBank/DDBJ whole genome shotgun (WGS) entry which is preliminary data.</text>
</comment>
<evidence type="ECO:0000313" key="2">
    <source>
        <dbReference type="EMBL" id="KAF9594691.1"/>
    </source>
</evidence>
<dbReference type="EMBL" id="JADFTS010000008">
    <property type="protein sequence ID" value="KAF9594047.1"/>
    <property type="molecule type" value="Genomic_DNA"/>
</dbReference>
<evidence type="ECO:0000313" key="3">
    <source>
        <dbReference type="Proteomes" id="UP000631114"/>
    </source>
</evidence>
<proteinExistence type="predicted"/>
<reference evidence="2 3" key="1">
    <citation type="submission" date="2020-10" db="EMBL/GenBank/DDBJ databases">
        <title>The Coptis chinensis genome and diversification of protoberbering-type alkaloids.</title>
        <authorList>
            <person name="Wang B."/>
            <person name="Shu S."/>
            <person name="Song C."/>
            <person name="Liu Y."/>
        </authorList>
    </citation>
    <scope>NUCLEOTIDE SEQUENCE [LARGE SCALE GENOMIC DNA]</scope>
    <source>
        <strain evidence="2">HL-2020</strain>
        <tissue evidence="2">Leaf</tissue>
    </source>
</reference>
<dbReference type="Gene3D" id="1.25.40.10">
    <property type="entry name" value="Tetratricopeptide repeat domain"/>
    <property type="match status" value="1"/>
</dbReference>
<protein>
    <recommendedName>
        <fullName evidence="4">Sel1-like protein</fullName>
    </recommendedName>
</protein>
<gene>
    <name evidence="1" type="ORF">IFM89_026979</name>
    <name evidence="2" type="ORF">IFM89_034476</name>
</gene>
<dbReference type="SUPFAM" id="SSF81901">
    <property type="entry name" value="HCP-like"/>
    <property type="match status" value="1"/>
</dbReference>
<dbReference type="OrthoDB" id="2384430at2759"/>
<dbReference type="EMBL" id="JADFTS010000008">
    <property type="protein sequence ID" value="KAF9594691.1"/>
    <property type="molecule type" value="Genomic_DNA"/>
</dbReference>
<dbReference type="AlphaFoldDB" id="A0A835H7H0"/>
<name>A0A835H7H0_9MAGN</name>
<keyword evidence="3" id="KW-1185">Reference proteome</keyword>
<evidence type="ECO:0000313" key="1">
    <source>
        <dbReference type="EMBL" id="KAF9594047.1"/>
    </source>
</evidence>
<dbReference type="InterPro" id="IPR011990">
    <property type="entry name" value="TPR-like_helical_dom_sf"/>
</dbReference>
<sequence length="154" mass="17031">MGKTLPSTTKFHQLTKMATPNFKNQKQPIMSQNGGFLSKAETSICSDKLKLKMESSSPLVLNQKERVPLAEIVSDCAKRWFRDTLKEAKAGDTAMQVLLAQMYFSGYGIPKDPKMGKIWINKASKVRSAALKVGDKRPGYVASDSDSEELADEV</sequence>
<accession>A0A835H7H0</accession>
<organism evidence="2 3">
    <name type="scientific">Coptis chinensis</name>
    <dbReference type="NCBI Taxonomy" id="261450"/>
    <lineage>
        <taxon>Eukaryota</taxon>
        <taxon>Viridiplantae</taxon>
        <taxon>Streptophyta</taxon>
        <taxon>Embryophyta</taxon>
        <taxon>Tracheophyta</taxon>
        <taxon>Spermatophyta</taxon>
        <taxon>Magnoliopsida</taxon>
        <taxon>Ranunculales</taxon>
        <taxon>Ranunculaceae</taxon>
        <taxon>Coptidoideae</taxon>
        <taxon>Coptis</taxon>
    </lineage>
</organism>
<dbReference type="SMART" id="SM00671">
    <property type="entry name" value="SEL1"/>
    <property type="match status" value="1"/>
</dbReference>
<dbReference type="InterPro" id="IPR006597">
    <property type="entry name" value="Sel1-like"/>
</dbReference>